<evidence type="ECO:0000313" key="4">
    <source>
        <dbReference type="EMBL" id="THH14508.1"/>
    </source>
</evidence>
<proteinExistence type="inferred from homology"/>
<dbReference type="PANTHER" id="PTHR47642:SF6">
    <property type="entry name" value="ATP-DEPENDENT DNA HELICASE"/>
    <property type="match status" value="1"/>
</dbReference>
<keyword evidence="1" id="KW-0233">DNA recombination</keyword>
<dbReference type="EC" id="5.6.2.3" evidence="1"/>
<organism evidence="4 5">
    <name type="scientific">Bondarzewia mesenterica</name>
    <dbReference type="NCBI Taxonomy" id="1095465"/>
    <lineage>
        <taxon>Eukaryota</taxon>
        <taxon>Fungi</taxon>
        <taxon>Dikarya</taxon>
        <taxon>Basidiomycota</taxon>
        <taxon>Agaricomycotina</taxon>
        <taxon>Agaricomycetes</taxon>
        <taxon>Russulales</taxon>
        <taxon>Bondarzewiaceae</taxon>
        <taxon>Bondarzewia</taxon>
    </lineage>
</organism>
<feature type="region of interest" description="Disordered" evidence="2">
    <location>
        <begin position="83"/>
        <end position="114"/>
    </location>
</feature>
<gene>
    <name evidence="4" type="ORF">EW146_g5828</name>
</gene>
<dbReference type="GO" id="GO:0000723">
    <property type="term" value="P:telomere maintenance"/>
    <property type="evidence" value="ECO:0007669"/>
    <property type="project" value="InterPro"/>
</dbReference>
<dbReference type="GO" id="GO:0006310">
    <property type="term" value="P:DNA recombination"/>
    <property type="evidence" value="ECO:0007669"/>
    <property type="project" value="UniProtKB-KW"/>
</dbReference>
<comment type="similarity">
    <text evidence="1">Belongs to the helicase family.</text>
</comment>
<dbReference type="Gene3D" id="3.40.50.300">
    <property type="entry name" value="P-loop containing nucleotide triphosphate hydrolases"/>
    <property type="match status" value="1"/>
</dbReference>
<keyword evidence="1" id="KW-0378">Hydrolase</keyword>
<dbReference type="Pfam" id="PF05970">
    <property type="entry name" value="PIF1"/>
    <property type="match status" value="1"/>
</dbReference>
<comment type="cofactor">
    <cofactor evidence="1">
        <name>Mg(2+)</name>
        <dbReference type="ChEBI" id="CHEBI:18420"/>
    </cofactor>
</comment>
<dbReference type="CDD" id="cd18809">
    <property type="entry name" value="SF1_C_RecD"/>
    <property type="match status" value="1"/>
</dbReference>
<feature type="domain" description="DNA helicase Pif1-like DEAD-box helicase" evidence="3">
    <location>
        <begin position="504"/>
        <end position="671"/>
    </location>
</feature>
<evidence type="ECO:0000256" key="1">
    <source>
        <dbReference type="RuleBase" id="RU363044"/>
    </source>
</evidence>
<dbReference type="SUPFAM" id="SSF52540">
    <property type="entry name" value="P-loop containing nucleoside triphosphate hydrolases"/>
    <property type="match status" value="2"/>
</dbReference>
<dbReference type="InterPro" id="IPR027417">
    <property type="entry name" value="P-loop_NTPase"/>
</dbReference>
<evidence type="ECO:0000256" key="2">
    <source>
        <dbReference type="SAM" id="MobiDB-lite"/>
    </source>
</evidence>
<evidence type="ECO:0000313" key="5">
    <source>
        <dbReference type="Proteomes" id="UP000310158"/>
    </source>
</evidence>
<keyword evidence="1" id="KW-0347">Helicase</keyword>
<keyword evidence="5" id="KW-1185">Reference proteome</keyword>
<dbReference type="EMBL" id="SGPL01000272">
    <property type="protein sequence ID" value="THH14508.1"/>
    <property type="molecule type" value="Genomic_DNA"/>
</dbReference>
<feature type="region of interest" description="Disordered" evidence="2">
    <location>
        <begin position="140"/>
        <end position="159"/>
    </location>
</feature>
<keyword evidence="1" id="KW-0547">Nucleotide-binding</keyword>
<comment type="caution">
    <text evidence="4">The sequence shown here is derived from an EMBL/GenBank/DDBJ whole genome shotgun (WGS) entry which is preliminary data.</text>
</comment>
<dbReference type="InterPro" id="IPR051055">
    <property type="entry name" value="PIF1_helicase"/>
</dbReference>
<dbReference type="PANTHER" id="PTHR47642">
    <property type="entry name" value="ATP-DEPENDENT DNA HELICASE"/>
    <property type="match status" value="1"/>
</dbReference>
<dbReference type="InterPro" id="IPR010285">
    <property type="entry name" value="DNA_helicase_pif1-like_DEAD"/>
</dbReference>
<feature type="compositionally biased region" description="Low complexity" evidence="2">
    <location>
        <begin position="220"/>
        <end position="229"/>
    </location>
</feature>
<dbReference type="AlphaFoldDB" id="A0A4S4LS54"/>
<reference evidence="4 5" key="1">
    <citation type="submission" date="2019-02" db="EMBL/GenBank/DDBJ databases">
        <title>Genome sequencing of the rare red list fungi Bondarzewia mesenterica.</title>
        <authorList>
            <person name="Buettner E."/>
            <person name="Kellner H."/>
        </authorList>
    </citation>
    <scope>NUCLEOTIDE SEQUENCE [LARGE SCALE GENOMIC DNA]</scope>
    <source>
        <strain evidence="4 5">DSM 108281</strain>
    </source>
</reference>
<feature type="region of interest" description="Disordered" evidence="2">
    <location>
        <begin position="211"/>
        <end position="231"/>
    </location>
</feature>
<dbReference type="GO" id="GO:0043139">
    <property type="term" value="F:5'-3' DNA helicase activity"/>
    <property type="evidence" value="ECO:0007669"/>
    <property type="project" value="UniProtKB-EC"/>
</dbReference>
<name>A0A4S4LS54_9AGAM</name>
<sequence length="1006" mass="113599">MAKGHAYHLERTEYTDSLRDDQRKLIFRVIQTINHHQELSAPMVMSYLMGWGDTYKSHRYATIFCSSVFGALLREFPELKQRTNSRSQCGQHNHEMDSMDEEHDMVSSSSHRENDANGSIAVTEMLSEDTNHLGVASYNNAGENEERVEESTAASSTVEDAEQIVTLDTDETGRLYTKSQVTDYQFRGDGLKAYNLIDFLVNTYEVDIKKDEHKRRGRSESSSNSQSGRPLNDRVYYHLQHPKHASLVRIVRTSGHNTLANFIGFHLIPRSDDGETHAYYCACMLVLLKPWRNIHRDLRAESETWAEALETFLNNADNQIRKRIEGFQYYHECAVAAQENIQKKKAGDAVDEEDYEIEDDVENEEEEEMTEEGLTALLADQTNHREKVYAHVALAHATNAGIFTDETMTPTAHTSQLLKGVTKANDTHIRLLRLWKEEMDKAVVRQNEIGSNKDSRERGHASIVVNGEASVQPLFPQTQPTCRLNSSVHDGAETAMTPLVPSELNKDQKRAYDIISWHLRENLAGKDPPPLRMVIHGEGGTGKSKVIQTVTELFGELGAQHMLAKAAYTGVAASLINGKTTHVLCAISPRTTAKISDAARKQLQAEWTHREYLILDEYSMLGKSFLAKLSKNVSIAKQNTNSRATQESFGGISVILCGDHHQFPPVAQSKREALYWPSNAMGDNIEMQIGRSIFEEFVVVVILTEQKRVKRRNAGCAPTDFSTYPWNDASLVTPRHAVRIRWNEQAILKHCNDRGVSRLICNAEDKIKGNEQRPLTMEERYAMARSMGKNKSNGGSEWHKMLPNAVKLAVGMKVMVTTNLSTDLDLTNGARGEITEIVLHPNEPPLKGRSVVHLHYMPLYILAKMGRTRATTLPSLDEQVIPIELSSQTCRINIRGTKRHKITKTIKRTQFPMTAAYAFTDYRAQGQTIPHVIVDIAPPPSGKLSLFNLYVALSRSSGRDSIRLLRDFDDELFMGTHDAPVIEEDERLRATNHSTKNWWRQINTNI</sequence>
<dbReference type="OrthoDB" id="432234at2759"/>
<keyword evidence="1" id="KW-0234">DNA repair</keyword>
<protein>
    <recommendedName>
        <fullName evidence="1">ATP-dependent DNA helicase</fullName>
        <ecNumber evidence="1">5.6.2.3</ecNumber>
    </recommendedName>
</protein>
<dbReference type="Proteomes" id="UP000310158">
    <property type="component" value="Unassembled WGS sequence"/>
</dbReference>
<evidence type="ECO:0000259" key="3">
    <source>
        <dbReference type="Pfam" id="PF05970"/>
    </source>
</evidence>
<accession>A0A4S4LS54</accession>
<keyword evidence="1" id="KW-0227">DNA damage</keyword>
<keyword evidence="1" id="KW-0067">ATP-binding</keyword>
<dbReference type="GO" id="GO:0005524">
    <property type="term" value="F:ATP binding"/>
    <property type="evidence" value="ECO:0007669"/>
    <property type="project" value="UniProtKB-KW"/>
</dbReference>
<dbReference type="GO" id="GO:0006281">
    <property type="term" value="P:DNA repair"/>
    <property type="evidence" value="ECO:0007669"/>
    <property type="project" value="UniProtKB-KW"/>
</dbReference>
<comment type="catalytic activity">
    <reaction evidence="1">
        <text>ATP + H2O = ADP + phosphate + H(+)</text>
        <dbReference type="Rhea" id="RHEA:13065"/>
        <dbReference type="ChEBI" id="CHEBI:15377"/>
        <dbReference type="ChEBI" id="CHEBI:15378"/>
        <dbReference type="ChEBI" id="CHEBI:30616"/>
        <dbReference type="ChEBI" id="CHEBI:43474"/>
        <dbReference type="ChEBI" id="CHEBI:456216"/>
        <dbReference type="EC" id="5.6.2.3"/>
    </reaction>
</comment>
<dbReference type="GO" id="GO:0016887">
    <property type="term" value="F:ATP hydrolysis activity"/>
    <property type="evidence" value="ECO:0007669"/>
    <property type="project" value="RHEA"/>
</dbReference>